<reference evidence="2 3" key="1">
    <citation type="journal article" date="2022" name="Int. J. Syst. Evol. Microbiol.">
        <title>Flavobacterium ammonificans sp. nov. and Flavobacterium ammoniigenes sp. nov., ammonifying bacteria isolated from surface river water.</title>
        <authorList>
            <person name="Watanabe K."/>
            <person name="Kitamura T."/>
            <person name="Ogata Y."/>
            <person name="Shindo C."/>
            <person name="Suda W."/>
        </authorList>
    </citation>
    <scope>NUCLEOTIDE SEQUENCE [LARGE SCALE GENOMIC DNA]</scope>
    <source>
        <strain evidence="2 3">GENT5</strain>
    </source>
</reference>
<evidence type="ECO:0000313" key="2">
    <source>
        <dbReference type="EMBL" id="BDB54028.1"/>
    </source>
</evidence>
<dbReference type="Pfam" id="PF14129">
    <property type="entry name" value="DUF4296"/>
    <property type="match status" value="1"/>
</dbReference>
<gene>
    <name evidence="2" type="ORF">GENT5_03330</name>
</gene>
<protein>
    <submittedName>
        <fullName evidence="2">Lipoprotein</fullName>
    </submittedName>
</protein>
<evidence type="ECO:0000313" key="3">
    <source>
        <dbReference type="Proteomes" id="UP001319867"/>
    </source>
</evidence>
<dbReference type="Proteomes" id="UP001319867">
    <property type="component" value="Chromosome"/>
</dbReference>
<dbReference type="InterPro" id="IPR025381">
    <property type="entry name" value="DUF4296"/>
</dbReference>
<reference evidence="2 3" key="2">
    <citation type="journal article" date="2022" name="Microorganisms">
        <title>Complete Genome Sequences of Two Flavobacterium ammonificans Strains and a Flavobacterium ammoniigenes Strain of Ammonifying Bacterioplankton Isolated from Surface River Water.</title>
        <authorList>
            <person name="Suda W."/>
            <person name="Ogata Y."/>
            <person name="Shindo C."/>
            <person name="Watanabe K."/>
        </authorList>
    </citation>
    <scope>NUCLEOTIDE SEQUENCE [LARGE SCALE GENOMIC DNA]</scope>
    <source>
        <strain evidence="2 3">GENT5</strain>
    </source>
</reference>
<sequence>MKKSISLIAILTLLGCKEDLVKKPDTLIEKSKMMNIMYDLALLEAIKYQSPTVLDSNQIRPKQFIYKKYKIDSLQLAQNNVYYAADYKNYKIMFEAVVKRVTNEKKRVNALIKLEQKKNKIQIAKLKKIKELAKKTKDSIAGHKLKK</sequence>
<name>A0ABN6KXL3_9FLAO</name>
<dbReference type="RefSeq" id="WP_229317770.1">
    <property type="nucleotide sequence ID" value="NZ_AP025184.1"/>
</dbReference>
<dbReference type="EMBL" id="AP025184">
    <property type="protein sequence ID" value="BDB54028.1"/>
    <property type="molecule type" value="Genomic_DNA"/>
</dbReference>
<evidence type="ECO:0000259" key="1">
    <source>
        <dbReference type="Pfam" id="PF14129"/>
    </source>
</evidence>
<feature type="domain" description="DUF4296" evidence="1">
    <location>
        <begin position="24"/>
        <end position="106"/>
    </location>
</feature>
<dbReference type="PROSITE" id="PS51257">
    <property type="entry name" value="PROKAR_LIPOPROTEIN"/>
    <property type="match status" value="1"/>
</dbReference>
<proteinExistence type="predicted"/>
<accession>A0ABN6KXL3</accession>
<keyword evidence="2" id="KW-0449">Lipoprotein</keyword>
<organism evidence="2 3">
    <name type="scientific">Flavobacterium ammoniigenes</name>
    <dbReference type="NCBI Taxonomy" id="1751095"/>
    <lineage>
        <taxon>Bacteria</taxon>
        <taxon>Pseudomonadati</taxon>
        <taxon>Bacteroidota</taxon>
        <taxon>Flavobacteriia</taxon>
        <taxon>Flavobacteriales</taxon>
        <taxon>Flavobacteriaceae</taxon>
        <taxon>Flavobacterium</taxon>
    </lineage>
</organism>
<keyword evidence="3" id="KW-1185">Reference proteome</keyword>